<accession>A0A9W9THW2</accession>
<name>A0A9W9THW2_9EURO</name>
<protein>
    <submittedName>
        <fullName evidence="1">Uncharacterized protein</fullName>
    </submittedName>
</protein>
<dbReference type="RefSeq" id="XP_058327476.1">
    <property type="nucleotide sequence ID" value="XM_058477131.1"/>
</dbReference>
<dbReference type="EMBL" id="JAPQKS010000006">
    <property type="protein sequence ID" value="KAJ5223293.1"/>
    <property type="molecule type" value="Genomic_DNA"/>
</dbReference>
<dbReference type="OrthoDB" id="3204049at2759"/>
<evidence type="ECO:0000313" key="1">
    <source>
        <dbReference type="EMBL" id="KAJ5223293.1"/>
    </source>
</evidence>
<reference evidence="1" key="1">
    <citation type="submission" date="2022-11" db="EMBL/GenBank/DDBJ databases">
        <authorList>
            <person name="Petersen C."/>
        </authorList>
    </citation>
    <scope>NUCLEOTIDE SEQUENCE</scope>
    <source>
        <strain evidence="1">IBT 19713</strain>
    </source>
</reference>
<evidence type="ECO:0000313" key="2">
    <source>
        <dbReference type="Proteomes" id="UP001150941"/>
    </source>
</evidence>
<sequence>MHHQPNDIPWHLLASNLHWAPGELAPQIRALNLPQLPGKLKDKKGCTCGVTNLHPNSPAPQSPDQNEFARAFAQAVSDASKRKRAQYPEKYSPPSPSDILLGDELFEKVDSLLSQEIKGGPRLPFEQRTASAFLHPWECDDHCNWLSSTEIGFLNLEVVKLLLMLGEMGPILQACAHPDEGLSGWYSAAACDCKASPYDLGWDMALFNALEAYIVLNVALCFPQLYDPRAGRTDETDYRHTAFYQSMLRSVTESCDSEATSYPHQKFFGIPRDHFEELFDISGKIDQMHWLHGTDIIKRAGHYGLLSFDEFLNLEGSLDDQFQPSESDVESVKKALLFKGLPLEIVFMVMEFADYNAKRVLEVPHDPLHPANRAALDHYLDQCWQIIIGCNIMNDELDQKAPFTAMDR</sequence>
<dbReference type="Proteomes" id="UP001150941">
    <property type="component" value="Unassembled WGS sequence"/>
</dbReference>
<dbReference type="GeneID" id="83204434"/>
<proteinExistence type="predicted"/>
<reference evidence="1" key="2">
    <citation type="journal article" date="2023" name="IMA Fungus">
        <title>Comparative genomic study of the Penicillium genus elucidates a diverse pangenome and 15 lateral gene transfer events.</title>
        <authorList>
            <person name="Petersen C."/>
            <person name="Sorensen T."/>
            <person name="Nielsen M.R."/>
            <person name="Sondergaard T.E."/>
            <person name="Sorensen J.L."/>
            <person name="Fitzpatrick D.A."/>
            <person name="Frisvad J.C."/>
            <person name="Nielsen K.L."/>
        </authorList>
    </citation>
    <scope>NUCLEOTIDE SEQUENCE</scope>
    <source>
        <strain evidence="1">IBT 19713</strain>
    </source>
</reference>
<gene>
    <name evidence="1" type="ORF">N7468_007835</name>
</gene>
<organism evidence="1 2">
    <name type="scientific">Penicillium chermesinum</name>
    <dbReference type="NCBI Taxonomy" id="63820"/>
    <lineage>
        <taxon>Eukaryota</taxon>
        <taxon>Fungi</taxon>
        <taxon>Dikarya</taxon>
        <taxon>Ascomycota</taxon>
        <taxon>Pezizomycotina</taxon>
        <taxon>Eurotiomycetes</taxon>
        <taxon>Eurotiomycetidae</taxon>
        <taxon>Eurotiales</taxon>
        <taxon>Aspergillaceae</taxon>
        <taxon>Penicillium</taxon>
    </lineage>
</organism>
<dbReference type="AlphaFoldDB" id="A0A9W9THW2"/>
<comment type="caution">
    <text evidence="1">The sequence shown here is derived from an EMBL/GenBank/DDBJ whole genome shotgun (WGS) entry which is preliminary data.</text>
</comment>
<keyword evidence="2" id="KW-1185">Reference proteome</keyword>